<keyword evidence="3" id="KW-1185">Reference proteome</keyword>
<dbReference type="RefSeq" id="WP_160887412.1">
    <property type="nucleotide sequence ID" value="NZ_WURB01000023.1"/>
</dbReference>
<protein>
    <submittedName>
        <fullName evidence="2">Uncharacterized protein</fullName>
    </submittedName>
</protein>
<sequence length="73" mass="8115">MPNSRLDRRTGRRDPAHATTPTAAVFVSEGTPAFTAWHRAIGPRHVRHDSRRLYRSLVPDGMAMRSAHRLGAG</sequence>
<evidence type="ECO:0000256" key="1">
    <source>
        <dbReference type="SAM" id="MobiDB-lite"/>
    </source>
</evidence>
<feature type="compositionally biased region" description="Basic and acidic residues" evidence="1">
    <location>
        <begin position="1"/>
        <end position="16"/>
    </location>
</feature>
<accession>A0A7X3SR35</accession>
<organism evidence="2 3">
    <name type="scientific">Microvirga makkahensis</name>
    <dbReference type="NCBI Taxonomy" id="1128670"/>
    <lineage>
        <taxon>Bacteria</taxon>
        <taxon>Pseudomonadati</taxon>
        <taxon>Pseudomonadota</taxon>
        <taxon>Alphaproteobacteria</taxon>
        <taxon>Hyphomicrobiales</taxon>
        <taxon>Methylobacteriaceae</taxon>
        <taxon>Microvirga</taxon>
    </lineage>
</organism>
<proteinExistence type="predicted"/>
<reference evidence="2 3" key="2">
    <citation type="submission" date="2020-01" db="EMBL/GenBank/DDBJ databases">
        <title>Microvirga sp. nov., an arsenate reduction bacterium isolated from Tibet hotspring sediments.</title>
        <authorList>
            <person name="Xian W.-D."/>
            <person name="Li W.-J."/>
        </authorList>
    </citation>
    <scope>NUCLEOTIDE SEQUENCE [LARGE SCALE GENOMIC DNA]</scope>
    <source>
        <strain evidence="2 3">KCTC 23863</strain>
    </source>
</reference>
<dbReference type="Proteomes" id="UP000436483">
    <property type="component" value="Unassembled WGS sequence"/>
</dbReference>
<dbReference type="EMBL" id="WURB01000023">
    <property type="protein sequence ID" value="MXQ13955.1"/>
    <property type="molecule type" value="Genomic_DNA"/>
</dbReference>
<feature type="region of interest" description="Disordered" evidence="1">
    <location>
        <begin position="1"/>
        <end position="23"/>
    </location>
</feature>
<evidence type="ECO:0000313" key="2">
    <source>
        <dbReference type="EMBL" id="MXQ13955.1"/>
    </source>
</evidence>
<gene>
    <name evidence="2" type="ORF">GR328_21330</name>
</gene>
<comment type="caution">
    <text evidence="2">The sequence shown here is derived from an EMBL/GenBank/DDBJ whole genome shotgun (WGS) entry which is preliminary data.</text>
</comment>
<evidence type="ECO:0000313" key="3">
    <source>
        <dbReference type="Proteomes" id="UP000436483"/>
    </source>
</evidence>
<dbReference type="AlphaFoldDB" id="A0A7X3SR35"/>
<reference evidence="2 3" key="1">
    <citation type="submission" date="2019-12" db="EMBL/GenBank/DDBJ databases">
        <authorList>
            <person name="Yuan C.-G."/>
        </authorList>
    </citation>
    <scope>NUCLEOTIDE SEQUENCE [LARGE SCALE GENOMIC DNA]</scope>
    <source>
        <strain evidence="2 3">KCTC 23863</strain>
    </source>
</reference>
<name>A0A7X3SR35_9HYPH</name>